<dbReference type="PROSITE" id="PS51371">
    <property type="entry name" value="CBS"/>
    <property type="match status" value="1"/>
</dbReference>
<organism evidence="9 10">
    <name type="scientific">Pseudaeromonas sharmana</name>
    <dbReference type="NCBI Taxonomy" id="328412"/>
    <lineage>
        <taxon>Bacteria</taxon>
        <taxon>Pseudomonadati</taxon>
        <taxon>Pseudomonadota</taxon>
        <taxon>Gammaproteobacteria</taxon>
        <taxon>Aeromonadales</taxon>
        <taxon>Aeromonadaceae</taxon>
        <taxon>Pseudaeromonas</taxon>
    </lineage>
</organism>
<feature type="transmembrane region" description="Helical" evidence="7">
    <location>
        <begin position="123"/>
        <end position="144"/>
    </location>
</feature>
<evidence type="ECO:0000256" key="6">
    <source>
        <dbReference type="PROSITE-ProRule" id="PRU00703"/>
    </source>
</evidence>
<dbReference type="SMART" id="SM01091">
    <property type="entry name" value="CorC_HlyC"/>
    <property type="match status" value="1"/>
</dbReference>
<dbReference type="PANTHER" id="PTHR22777:SF30">
    <property type="entry name" value="UPF0053 PROTEIN YEGH"/>
    <property type="match status" value="1"/>
</dbReference>
<evidence type="ECO:0000313" key="10">
    <source>
        <dbReference type="Proteomes" id="UP001595692"/>
    </source>
</evidence>
<reference evidence="10" key="1">
    <citation type="journal article" date="2019" name="Int. J. Syst. Evol. Microbiol.">
        <title>The Global Catalogue of Microorganisms (GCM) 10K type strain sequencing project: providing services to taxonomists for standard genome sequencing and annotation.</title>
        <authorList>
            <consortium name="The Broad Institute Genomics Platform"/>
            <consortium name="The Broad Institute Genome Sequencing Center for Infectious Disease"/>
            <person name="Wu L."/>
            <person name="Ma J."/>
        </authorList>
    </citation>
    <scope>NUCLEOTIDE SEQUENCE [LARGE SCALE GENOMIC DNA]</scope>
    <source>
        <strain evidence="10">CCUG 54939</strain>
    </source>
</reference>
<comment type="subcellular location">
    <subcellularLocation>
        <location evidence="1">Cell membrane</location>
        <topology evidence="1">Multi-pass membrane protein</topology>
    </subcellularLocation>
</comment>
<dbReference type="SUPFAM" id="SSF56176">
    <property type="entry name" value="FAD-binding/transporter-associated domain-like"/>
    <property type="match status" value="1"/>
</dbReference>
<dbReference type="RefSeq" id="WP_377153484.1">
    <property type="nucleotide sequence ID" value="NZ_JBHSAF010000014.1"/>
</dbReference>
<dbReference type="Gene3D" id="3.30.465.10">
    <property type="match status" value="1"/>
</dbReference>
<evidence type="ECO:0000259" key="8">
    <source>
        <dbReference type="PROSITE" id="PS51371"/>
    </source>
</evidence>
<dbReference type="Gene3D" id="3.10.580.10">
    <property type="entry name" value="CBS-domain"/>
    <property type="match status" value="1"/>
</dbReference>
<gene>
    <name evidence="9" type="ORF">ACFOSS_13790</name>
</gene>
<sequence>MSELVWLMDPTAWLGLLTLVVLEIVLGIDNLLFIAILAEKLPPELRDRARRLGLALALLMRMALLVSISWLVSLTTPWFTLLGHAFSGRDLILLAGGLFLLFKATRELHGRLEGELQNEEQNKVYAAFWTVVAQIVVLDAVFSLDAVITAVGMAEHLSVMMLAVTIAIGIMMWASKPLTLFVNRHPTLVILCLGFLLMIGFSLVAEGFGFHIPKGYLYAAIGFSILIELFNQVARSNQSRLLEGKLRRRERTAELVLRLMGDSRQPDSGSFQESLLPSADASMFAAEEKEMVSRVLQLSGLPIRAVMTVRRDVDMLDLTEDESQVLQRLAETPHSRLVTIRHGNKDAPLGIIRKRDVLARLLNQEPMQLDQLIQQPLCLPETISVLNALEQFRQARTHMAFVLDEFGNFEGLVSIRDIMEEIAGKLPEIGEEESDVVELAVDSFRVSGDTLLQDLQRRLEFPAPPTAHYHTLAGWLMDWLQRLPQVDEEFDYQGWRITVVAVRSHRIESVWLSRQERAAGDTSAVVGEGSV</sequence>
<dbReference type="Pfam" id="PF03471">
    <property type="entry name" value="CorC_HlyC"/>
    <property type="match status" value="1"/>
</dbReference>
<proteinExistence type="inferred from homology"/>
<feature type="transmembrane region" description="Helical" evidence="7">
    <location>
        <begin position="12"/>
        <end position="37"/>
    </location>
</feature>
<feature type="transmembrane region" description="Helical" evidence="7">
    <location>
        <begin position="156"/>
        <end position="175"/>
    </location>
</feature>
<keyword evidence="4" id="KW-0677">Repeat</keyword>
<feature type="domain" description="CBS" evidence="8">
    <location>
        <begin position="372"/>
        <end position="428"/>
    </location>
</feature>
<accession>A0ABV8CRN3</accession>
<dbReference type="CDD" id="cd04590">
    <property type="entry name" value="CBS_pair_CorC_HlyC_assoc"/>
    <property type="match status" value="1"/>
</dbReference>
<evidence type="ECO:0000313" key="9">
    <source>
        <dbReference type="EMBL" id="MFC3914524.1"/>
    </source>
</evidence>
<comment type="caution">
    <text evidence="9">The sequence shown here is derived from an EMBL/GenBank/DDBJ whole genome shotgun (WGS) entry which is preliminary data.</text>
</comment>
<dbReference type="PANTHER" id="PTHR22777">
    <property type="entry name" value="HEMOLYSIN-RELATED"/>
    <property type="match status" value="1"/>
</dbReference>
<dbReference type="InterPro" id="IPR046342">
    <property type="entry name" value="CBS_dom_sf"/>
</dbReference>
<dbReference type="EMBL" id="JBHSAF010000014">
    <property type="protein sequence ID" value="MFC3914524.1"/>
    <property type="molecule type" value="Genomic_DNA"/>
</dbReference>
<keyword evidence="5 6" id="KW-0129">CBS domain</keyword>
<evidence type="ECO:0000256" key="5">
    <source>
        <dbReference type="ARBA" id="ARBA00023122"/>
    </source>
</evidence>
<keyword evidence="7" id="KW-0472">Membrane</keyword>
<feature type="transmembrane region" description="Helical" evidence="7">
    <location>
        <begin position="187"/>
        <end position="210"/>
    </location>
</feature>
<feature type="transmembrane region" description="Helical" evidence="7">
    <location>
        <begin position="49"/>
        <end position="72"/>
    </location>
</feature>
<dbReference type="InterPro" id="IPR005170">
    <property type="entry name" value="Transptr-assoc_dom"/>
</dbReference>
<dbReference type="Pfam" id="PF03741">
    <property type="entry name" value="TerC"/>
    <property type="match status" value="1"/>
</dbReference>
<dbReference type="InterPro" id="IPR036318">
    <property type="entry name" value="FAD-bd_PCMH-like_sf"/>
</dbReference>
<dbReference type="SUPFAM" id="SSF54631">
    <property type="entry name" value="CBS-domain pair"/>
    <property type="match status" value="1"/>
</dbReference>
<evidence type="ECO:0000256" key="3">
    <source>
        <dbReference type="ARBA" id="ARBA00022475"/>
    </source>
</evidence>
<keyword evidence="7" id="KW-0812">Transmembrane</keyword>
<comment type="similarity">
    <text evidence="2">Belongs to the UPF0053 family.</text>
</comment>
<name>A0ABV8CRN3_9GAMM</name>
<dbReference type="InterPro" id="IPR016169">
    <property type="entry name" value="FAD-bd_PCMH_sub2"/>
</dbReference>
<keyword evidence="3" id="KW-1003">Cell membrane</keyword>
<evidence type="ECO:0000256" key="2">
    <source>
        <dbReference type="ARBA" id="ARBA00006337"/>
    </source>
</evidence>
<protein>
    <submittedName>
        <fullName evidence="9">TerC family protein</fullName>
    </submittedName>
</protein>
<evidence type="ECO:0000256" key="1">
    <source>
        <dbReference type="ARBA" id="ARBA00004651"/>
    </source>
</evidence>
<keyword evidence="7" id="KW-1133">Transmembrane helix</keyword>
<dbReference type="InterPro" id="IPR000644">
    <property type="entry name" value="CBS_dom"/>
</dbReference>
<dbReference type="InterPro" id="IPR044751">
    <property type="entry name" value="Ion_transp-like_CBS"/>
</dbReference>
<evidence type="ECO:0000256" key="4">
    <source>
        <dbReference type="ARBA" id="ARBA00022737"/>
    </source>
</evidence>
<keyword evidence="10" id="KW-1185">Reference proteome</keyword>
<dbReference type="InterPro" id="IPR005496">
    <property type="entry name" value="Integral_membrane_TerC"/>
</dbReference>
<feature type="transmembrane region" description="Helical" evidence="7">
    <location>
        <begin position="78"/>
        <end position="102"/>
    </location>
</feature>
<evidence type="ECO:0000256" key="7">
    <source>
        <dbReference type="SAM" id="Phobius"/>
    </source>
</evidence>
<dbReference type="Pfam" id="PF00571">
    <property type="entry name" value="CBS"/>
    <property type="match status" value="1"/>
</dbReference>
<dbReference type="Proteomes" id="UP001595692">
    <property type="component" value="Unassembled WGS sequence"/>
</dbReference>